<dbReference type="WBParaSite" id="PS1159_v2.g15009.t1">
    <property type="protein sequence ID" value="PS1159_v2.g15009.t1"/>
    <property type="gene ID" value="PS1159_v2.g15009"/>
</dbReference>
<accession>A0AC35F8Z1</accession>
<protein>
    <submittedName>
        <fullName evidence="2">Choline transporter-like protein</fullName>
    </submittedName>
</protein>
<reference evidence="2" key="1">
    <citation type="submission" date="2022-11" db="UniProtKB">
        <authorList>
            <consortium name="WormBaseParasite"/>
        </authorList>
    </citation>
    <scope>IDENTIFICATION</scope>
</reference>
<evidence type="ECO:0000313" key="2">
    <source>
        <dbReference type="WBParaSite" id="PS1159_v2.g15009.t1"/>
    </source>
</evidence>
<proteinExistence type="predicted"/>
<name>A0AC35F8Z1_9BILA</name>
<organism evidence="1 2">
    <name type="scientific">Panagrolaimus sp. PS1159</name>
    <dbReference type="NCBI Taxonomy" id="55785"/>
    <lineage>
        <taxon>Eukaryota</taxon>
        <taxon>Metazoa</taxon>
        <taxon>Ecdysozoa</taxon>
        <taxon>Nematoda</taxon>
        <taxon>Chromadorea</taxon>
        <taxon>Rhabditida</taxon>
        <taxon>Tylenchina</taxon>
        <taxon>Panagrolaimomorpha</taxon>
        <taxon>Panagrolaimoidea</taxon>
        <taxon>Panagrolaimidae</taxon>
        <taxon>Panagrolaimus</taxon>
    </lineage>
</organism>
<dbReference type="Proteomes" id="UP000887580">
    <property type="component" value="Unplaced"/>
</dbReference>
<sequence length="789" mass="88635">MHSRKGGGVFPTAPSLSEYYQHQHEHFQRHRSSPSTLSTSSGSGNSYSIYSEINNINIPPPPTIALPELPPPDYPPREAAIALIGDRAANFDIPLAKLKKYQFKPKKSYNPIILTRRGCTDVFCCFVLLIFLAAWIAVAIFGFMWGKPERLIHPTDSLGRTDKPYLLFFDLTKCVSFATVLSGCPTRQICVKTCPTQYYTYLQLQTASQSDFDSTIQNKVICDETIDKTTIKTFSQLKNFVDTGWCTAYTVKSAAVLGRCMPEAFIDLGNTIENLGKENGTLDSIISKVGNPNGIIPSDSVIRNSSDVLNGVVNSRAVLQKIAADLSVSWWQILFLFLCAAVISFLWTVIMRLLGGLMIWFSLFLLLGLLAGGAGYCWYRYVQLYNAGAINDYSFQPVFSLYFEMPTTWMVLGIILSILLIIMFIIFLVVMSRIQLAVAVIEETSRALGNMLSTLFFPFIPFALHIIVFAIWGSIAIWLASSGEENCRYSVTSNPNDLANGPKCDCELLGTAQGVNCRYVNYTRDTTHVQYMQVYNLFACFWISCFVGAFSDITLAGAFASYYWAFQKPKDVPSFPVLSSAGRALRYHMGSLAFGSLILAIVKFIRFILEFLYQKLHASKNAVLKVIFTILKCFFFCLEHILRILTTNAYIMIAMYGKGFFRSAKDSFSLITRNIIRTVVLGRVVAFLLFVGKATITCGMGVIAFYYFSGKWIIDGFPQITLYYYFVPIIIVVVGSYFICHLFFEVFEMGVDTIFLCFLEDSESNDGTPGKPFYMSDQLKKIYGKENKF</sequence>
<evidence type="ECO:0000313" key="1">
    <source>
        <dbReference type="Proteomes" id="UP000887580"/>
    </source>
</evidence>